<dbReference type="AlphaFoldDB" id="A0A6A9QLU8"/>
<feature type="compositionally biased region" description="Low complexity" evidence="1">
    <location>
        <begin position="387"/>
        <end position="398"/>
    </location>
</feature>
<proteinExistence type="predicted"/>
<evidence type="ECO:0000313" key="4">
    <source>
        <dbReference type="Proteomes" id="UP000470772"/>
    </source>
</evidence>
<protein>
    <recommendedName>
        <fullName evidence="5">PA14 domain-containing protein</fullName>
    </recommendedName>
</protein>
<organism evidence="3 4">
    <name type="scientific">Sulfuracidifex metallicus DSM 6482 = JCM 9184</name>
    <dbReference type="NCBI Taxonomy" id="523847"/>
    <lineage>
        <taxon>Archaea</taxon>
        <taxon>Thermoproteota</taxon>
        <taxon>Thermoprotei</taxon>
        <taxon>Sulfolobales</taxon>
        <taxon>Sulfolobaceae</taxon>
        <taxon>Sulfuracidifex</taxon>
    </lineage>
</organism>
<feature type="region of interest" description="Disordered" evidence="1">
    <location>
        <begin position="384"/>
        <end position="411"/>
    </location>
</feature>
<evidence type="ECO:0000313" key="3">
    <source>
        <dbReference type="EMBL" id="MUN29524.1"/>
    </source>
</evidence>
<keyword evidence="2" id="KW-0812">Transmembrane</keyword>
<feature type="transmembrane region" description="Helical" evidence="2">
    <location>
        <begin position="21"/>
        <end position="43"/>
    </location>
</feature>
<name>A0A6A9QLU8_SULME</name>
<gene>
    <name evidence="3" type="ORF">GC250_08760</name>
</gene>
<evidence type="ECO:0000256" key="2">
    <source>
        <dbReference type="SAM" id="Phobius"/>
    </source>
</evidence>
<evidence type="ECO:0000256" key="1">
    <source>
        <dbReference type="SAM" id="MobiDB-lite"/>
    </source>
</evidence>
<evidence type="ECO:0008006" key="5">
    <source>
        <dbReference type="Google" id="ProtNLM"/>
    </source>
</evidence>
<reference evidence="3 4" key="1">
    <citation type="submission" date="2019-10" db="EMBL/GenBank/DDBJ databases">
        <title>Sequencing and Assembly of Multiple Reported Metal-Biooxidizing Members of the Extremely Thermoacidophilic Archaeal Family Sulfolobaceae.</title>
        <authorList>
            <person name="Counts J.A."/>
            <person name="Kelly R.M."/>
        </authorList>
    </citation>
    <scope>NUCLEOTIDE SEQUENCE [LARGE SCALE GENOMIC DNA]</scope>
    <source>
        <strain evidence="3 4">DSM 6482</strain>
    </source>
</reference>
<sequence length="822" mass="88895">MNIKYFNLKKYKVNNKIRRAQAVLIAFLLILVVIIAVVLPFMLQKSSTTDYEVQDGSSSSIISSEKQLQVEEFRQGDPSIVVCQSPSGKDIIQFTYMHQPIPFDILEIFYYNTSLNEWVKAFPGSFSVNSNTTLYLYTPPYYSGEIEILTTLGNAFYIPIEHTVGLTTCINIGTVIGKGEVINSGYFPISSFLTGYQSDNDNIGTISTETRNPMLQNQTLVQWFIASQGLNSPINISTSQGGPTVAKANTPYYSTYAPQGGYLIWSGDAGIIVGNGIEINNNGGPGGGSTQQNPNNEFYIAFTVQLSNGTWITIVDPNGFSGDVATENGQQSSGLTLAVGSFGSSQTNSQISLYLNGTLVSQANIPKGLHLYYDSACVQGNVVSGTQGPPGKQNPNNPIVIETTGGSTTPQANLAYYSSTEPTGDQIATSDNGKIILLEGNSIQIQTSGQYPAQPTNPQPSSNYYIALSVQLYNGTWITIVDPNPINPTSSTEAIGKFLGSQNNAQMSLYLNNQLVSHVTLNEKDILCYPFMDVGSVYNISNNEIKTIPGMSGDINDAGANSYSFNGALGPGFLYNITLVQTQVQSIQSGTLPSPKDIVVLWSENTAQCVNLNVPGNPGTLCRDAVEVVNLANPNDLNGYWGQGAAIPTAFAPFNDIVIWSGPAPLVFNPSVLAGKNINITFESQGMLIPKNPGTYVFSVNFTDNVGQILRYANEYVTVYMNGQKVFQGSYVNNHLNILYSNIPNDVNYPIFEYHLVKDINITTVFTFNLADASSSTTAPGPGPGHTNSGITAIYFGLMWTPPGQSGFQYISINNFQPFPTY</sequence>
<dbReference type="Proteomes" id="UP000470772">
    <property type="component" value="Unassembled WGS sequence"/>
</dbReference>
<accession>A0A6A9QLU8</accession>
<dbReference type="RefSeq" id="WP_156017085.1">
    <property type="nucleotide sequence ID" value="NZ_WGGD01000005.1"/>
</dbReference>
<keyword evidence="2" id="KW-1133">Transmembrane helix</keyword>
<comment type="caution">
    <text evidence="3">The sequence shown here is derived from an EMBL/GenBank/DDBJ whole genome shotgun (WGS) entry which is preliminary data.</text>
</comment>
<keyword evidence="2" id="KW-0472">Membrane</keyword>
<dbReference type="EMBL" id="WGGD01000005">
    <property type="protein sequence ID" value="MUN29524.1"/>
    <property type="molecule type" value="Genomic_DNA"/>
</dbReference>
<keyword evidence="4" id="KW-1185">Reference proteome</keyword>